<dbReference type="Proteomes" id="UP000198820">
    <property type="component" value="Unassembled WGS sequence"/>
</dbReference>
<dbReference type="EMBL" id="FNQF01000014">
    <property type="protein sequence ID" value="SEA75601.1"/>
    <property type="molecule type" value="Genomic_DNA"/>
</dbReference>
<keyword evidence="2" id="KW-1185">Reference proteome</keyword>
<gene>
    <name evidence="1" type="ORF">SAMN05421540_11418</name>
</gene>
<dbReference type="RefSeq" id="WP_093245878.1">
    <property type="nucleotide sequence ID" value="NZ_FNQF01000014.1"/>
</dbReference>
<protein>
    <submittedName>
        <fullName evidence="1">Uncharacterized protein</fullName>
    </submittedName>
</protein>
<sequence>MLKIFKKNLKSEYKERLTKAFPKELHSDLNEVIKILPLENSKIELSDGKTHELDNLIHPTEHNAVVNNETLIIPYRLYFNEPNPELENKLTIRQKDILNCIYLRHHNG</sequence>
<reference evidence="1 2" key="1">
    <citation type="submission" date="2016-10" db="EMBL/GenBank/DDBJ databases">
        <authorList>
            <person name="de Groot N.N."/>
        </authorList>
    </citation>
    <scope>NUCLEOTIDE SEQUENCE [LARGE SCALE GENOMIC DNA]</scope>
    <source>
        <strain evidence="1 2">DSM 23581</strain>
    </source>
</reference>
<proteinExistence type="predicted"/>
<evidence type="ECO:0000313" key="1">
    <source>
        <dbReference type="EMBL" id="SEA75601.1"/>
    </source>
</evidence>
<organism evidence="1 2">
    <name type="scientific">Psychroflexus halocasei</name>
    <dbReference type="NCBI Taxonomy" id="908615"/>
    <lineage>
        <taxon>Bacteria</taxon>
        <taxon>Pseudomonadati</taxon>
        <taxon>Bacteroidota</taxon>
        <taxon>Flavobacteriia</taxon>
        <taxon>Flavobacteriales</taxon>
        <taxon>Flavobacteriaceae</taxon>
        <taxon>Psychroflexus</taxon>
    </lineage>
</organism>
<name>A0A1H4DS82_9FLAO</name>
<dbReference type="AlphaFoldDB" id="A0A1H4DS82"/>
<evidence type="ECO:0000313" key="2">
    <source>
        <dbReference type="Proteomes" id="UP000198820"/>
    </source>
</evidence>
<accession>A0A1H4DS82</accession>